<dbReference type="EMBL" id="CP043875">
    <property type="protein sequence ID" value="WOF15325.1"/>
    <property type="molecule type" value="Genomic_DNA"/>
</dbReference>
<dbReference type="InterPro" id="IPR012334">
    <property type="entry name" value="Pectin_lyas_fold"/>
</dbReference>
<evidence type="ECO:0000313" key="4">
    <source>
        <dbReference type="EMBL" id="WOF15325.1"/>
    </source>
</evidence>
<dbReference type="Gene3D" id="2.160.20.10">
    <property type="entry name" value="Single-stranded right-handed beta-helix, Pectin lyase-like"/>
    <property type="match status" value="1"/>
</dbReference>
<keyword evidence="2" id="KW-0812">Transmembrane</keyword>
<keyword evidence="2" id="KW-0472">Membrane</keyword>
<sequence length="1976" mass="215015">MKKTIFFAFIIAVLVLFSAVVSAAPMEQNSQINIEVSNANGAYLSETGTYYADISGDGQSPVHITADTGNPLGNVISTESLTGTFYISYAGDRGFSDDNVLLLAVKNPVPENITVRIKSSGYRWPEMTGNETLPDGENLTYTEGLIDEIFYSEDFRYGPQNWKPAGIPDCPLYSGTDLVNESDTFSLMFVDLKAGALNKAENLADTSSLDNNGLVRVDYTIENPGEFAVFHAYGVENNSESGIQITRTNDVSGDSANLLQVIVSAPESKDEEELRIEINPQSVQLNVSETFAFTAAAYDLSNNEVPGVIFNWNIDNETVGTIADDGIFAALATGNTTVTAQNGSYSTNAEIIVADNITTEESESNNEPVEVQPTAEPESPPMMMFSAPAPQGGVIPDTNNVFLKVANDFGARFNDFGDHTYNIRWTGDASEWPGLDGGQNALHITNDLSKPEGQITNTADLSGSFWVSDTGGRQYKDEILLLVSVNGSIPDDFKVHLKADGYVWEPNPIPHQPPELGTEHYEPITLDEWFTKDDLIYGPQTWRPAAHAKYPIYPMQNVNDESNLFMMMLVDLNAGDRYGFNPVKVQYEIQNLNSMLAFNAYAYSKNADTGVYNITCWTNRLCSLSNDPSDTNGFSGYYVTGTPLPPAGRVEIEPENPSVPVNGKIRLTATAYDESNNIITSAPFTWESGDTSIGTFDANGFFIPKAIGNTEIIASTNGASKNTTITVTAEVPITIETIIITPDNVVIYEDDLQNTSFTANGYDQFGDLIDPLVFAWTSSNTSVGEINQEGLFEGKSTGNTTIWVESGTIKANAEVKIKSRPDWSLNLTGTKNIAFKRLDFISLSLTDPSSYTDNSENLWEGVNLTRILGLVDDDDPDSFNETLAKRNYKVFITGKSAGNSKTVEIQSKYSFTESDESYIIACKLNGKELPQELIFGRTYWPLKFTGSGVVTTGLNIEEITDIEIEFPPDVRKINVLPETLKLFETEEPVQFSATALNASDAVIPFIEFNWTSSDTSVGTINETGYFEITGAGTTLVTAEFNGVTGSAPVEIYSNGLPQKKWIVDQTGNGDFRTISEAVNCARDRDEIIVRDGTYDENFVIKSAISLKSENGPGSTVIQHDSSSGDLIRVNSGDVLISGFNISYTGFGSTNDKVAIRINSVKNTNISGNTFSDGYYPVYGISADNAIVSENHFDCSGNTAIYLTNSDNVIIKDNTIEKISDGIHLVTGTGNLIENNSLHIEGTGIYINSQDYARIISNDIPQCSTGIKPLFCQNTVISNNQFGAVSLKYGLYLEYSKNMTISDNSFGYSTAYTLLLRYTQEDLKFVNNEVEKGNSATIRFYKINLPGTFDIYMNNFSDCTAGSYGFFKDVSFSLNSTVPVTYIYNDTKYTRYIGNRYDSYAGTDSDGDGLGDTPFSVNGVNHYNPLISPIENYLILEAQSINLTQESATVEVGETLNFSAEAIDQRGDIMPDAGFVWSASPAERGTISQSGLFEAKSTGTVTITVSRDMSQASTIITVTPATKKTEETSFAVSNVSLASGEGNKQKALINTSSAEVDGNKIKMRQTGFNLTFVAEEENPVDDGQNISATIKEIILETDEIAAELPRPGNVSGRINLNLNDLPPGATIRTTISQNVNEEAQTAFQLVANQSGVKIDSVAFTMNIVKTNLENGVDIKSASIRMAVSPSWVKANGGISKIRIIRSAEDGTKEMLKTRYEGTDENGMMIFIGDSPRGLSLFGLVAVSTPQSAPGASSGGGGPSNIGVASISGINAGESVSFELDKSPVYEIDVSAASEIPKLMLTAEEGIKPPKADDPKGTIYRFIEIKSYSAPKDSIKMATIKFTVDKEWLSSNGIDTYTVKLLKYDTENEDWKELSTVYDDSEKTTEKFFADTNNFRFFAIIGEKNSAIKQTTDDKNVVEKPMDNTEQKTGTESDSGKDTTSHSGSIPQIALVIALIAVICTAAGIYWLKTTKENKPKQ</sequence>
<dbReference type="Pfam" id="PF02368">
    <property type="entry name" value="Big_2"/>
    <property type="match status" value="2"/>
</dbReference>
<dbReference type="InterPro" id="IPR022441">
    <property type="entry name" value="Para_beta_helix_rpt-2"/>
</dbReference>
<evidence type="ECO:0000259" key="3">
    <source>
        <dbReference type="SMART" id="SM00635"/>
    </source>
</evidence>
<dbReference type="InterPro" id="IPR003343">
    <property type="entry name" value="Big_2"/>
</dbReference>
<dbReference type="InterPro" id="IPR011050">
    <property type="entry name" value="Pectin_lyase_fold/virulence"/>
</dbReference>
<dbReference type="SUPFAM" id="SSF49373">
    <property type="entry name" value="Invasin/intimin cell-adhesion fragments"/>
    <property type="match status" value="5"/>
</dbReference>
<evidence type="ECO:0000313" key="5">
    <source>
        <dbReference type="Proteomes" id="UP001301797"/>
    </source>
</evidence>
<dbReference type="Pfam" id="PF13229">
    <property type="entry name" value="Beta_helix"/>
    <property type="match status" value="1"/>
</dbReference>
<feature type="domain" description="BIG2" evidence="3">
    <location>
        <begin position="272"/>
        <end position="350"/>
    </location>
</feature>
<dbReference type="SMART" id="SM00710">
    <property type="entry name" value="PbH1"/>
    <property type="match status" value="7"/>
</dbReference>
<gene>
    <name evidence="4" type="ORF">F1737_00830</name>
</gene>
<evidence type="ECO:0000256" key="1">
    <source>
        <dbReference type="SAM" id="MobiDB-lite"/>
    </source>
</evidence>
<dbReference type="InterPro" id="IPR026453">
    <property type="entry name" value="PGF_pre_PGF"/>
</dbReference>
<dbReference type="SMART" id="SM00635">
    <property type="entry name" value="BID_2"/>
    <property type="match status" value="5"/>
</dbReference>
<dbReference type="KEGG" id="mefw:F1737_00830"/>
<feature type="domain" description="BIG2" evidence="3">
    <location>
        <begin position="1436"/>
        <end position="1516"/>
    </location>
</feature>
<feature type="domain" description="BIG2" evidence="3">
    <location>
        <begin position="734"/>
        <end position="816"/>
    </location>
</feature>
<feature type="domain" description="BIG2" evidence="3">
    <location>
        <begin position="969"/>
        <end position="1050"/>
    </location>
</feature>
<name>A0AA97F9H7_9EURY</name>
<dbReference type="SUPFAM" id="SSF51126">
    <property type="entry name" value="Pectin lyase-like"/>
    <property type="match status" value="1"/>
</dbReference>
<feature type="transmembrane region" description="Helical" evidence="2">
    <location>
        <begin position="1947"/>
        <end position="1966"/>
    </location>
</feature>
<feature type="domain" description="BIG2" evidence="3">
    <location>
        <begin position="646"/>
        <end position="726"/>
    </location>
</feature>
<accession>A0AA97F9H7</accession>
<dbReference type="Gene3D" id="2.60.40.1080">
    <property type="match status" value="5"/>
</dbReference>
<dbReference type="NCBIfam" id="TIGR03804">
    <property type="entry name" value="para_beta_helix"/>
    <property type="match status" value="1"/>
</dbReference>
<keyword evidence="2" id="KW-1133">Transmembrane helix</keyword>
<dbReference type="GeneID" id="85228669"/>
<proteinExistence type="predicted"/>
<feature type="region of interest" description="Disordered" evidence="1">
    <location>
        <begin position="1910"/>
        <end position="1941"/>
    </location>
</feature>
<dbReference type="RefSeq" id="WP_317136894.1">
    <property type="nucleotide sequence ID" value="NZ_CP043875.1"/>
</dbReference>
<dbReference type="InterPro" id="IPR039448">
    <property type="entry name" value="Beta_helix"/>
</dbReference>
<feature type="compositionally biased region" description="Basic and acidic residues" evidence="1">
    <location>
        <begin position="1910"/>
        <end position="1938"/>
    </location>
</feature>
<dbReference type="InterPro" id="IPR008964">
    <property type="entry name" value="Invasin/intimin_cell_adhesion"/>
</dbReference>
<organism evidence="4 5">
    <name type="scientific">Methanochimaera problematica</name>
    <dbReference type="NCBI Taxonomy" id="2609417"/>
    <lineage>
        <taxon>Archaea</taxon>
        <taxon>Methanobacteriati</taxon>
        <taxon>Methanobacteriota</taxon>
        <taxon>Stenosarchaea group</taxon>
        <taxon>Methanomicrobia</taxon>
        <taxon>Methanomicrobiales</taxon>
        <taxon>Methanomicrobiaceae</taxon>
        <taxon>Methanochimaera</taxon>
    </lineage>
</organism>
<evidence type="ECO:0000256" key="2">
    <source>
        <dbReference type="SAM" id="Phobius"/>
    </source>
</evidence>
<protein>
    <submittedName>
        <fullName evidence="4">PGF-pre-PGF domain-containing protein</fullName>
    </submittedName>
</protein>
<dbReference type="Proteomes" id="UP001301797">
    <property type="component" value="Chromosome"/>
</dbReference>
<reference evidence="4 5" key="1">
    <citation type="submission" date="2019-09" db="EMBL/GenBank/DDBJ databases">
        <title>The complete genome of Methanoplanus sp. FWC-SCC4.</title>
        <authorList>
            <person name="Chen S.-C."/>
            <person name="Zhou Y.-Z."/>
            <person name="Lai M.-C."/>
        </authorList>
    </citation>
    <scope>NUCLEOTIDE SEQUENCE [LARGE SCALE GENOMIC DNA]</scope>
    <source>
        <strain evidence="4 5">FWC-SCC4</strain>
    </source>
</reference>
<dbReference type="NCBIfam" id="TIGR04213">
    <property type="entry name" value="PGF_pre_PGF"/>
    <property type="match status" value="1"/>
</dbReference>
<keyword evidence="5" id="KW-1185">Reference proteome</keyword>
<dbReference type="InterPro" id="IPR006626">
    <property type="entry name" value="PbH1"/>
</dbReference>